<gene>
    <name evidence="1" type="ORF">GCM10007879_21790</name>
</gene>
<keyword evidence="2" id="KW-1185">Reference proteome</keyword>
<reference evidence="1" key="2">
    <citation type="submission" date="2023-01" db="EMBL/GenBank/DDBJ databases">
        <title>Draft genome sequence of Maritalea porphyrae strain NBRC 107169.</title>
        <authorList>
            <person name="Sun Q."/>
            <person name="Mori K."/>
        </authorList>
    </citation>
    <scope>NUCLEOTIDE SEQUENCE</scope>
    <source>
        <strain evidence="1">NBRC 107169</strain>
    </source>
</reference>
<reference evidence="1" key="1">
    <citation type="journal article" date="2014" name="Int. J. Syst. Evol. Microbiol.">
        <title>Complete genome of a new Firmicutes species belonging to the dominant human colonic microbiota ('Ruminococcus bicirculans') reveals two chromosomes and a selective capacity to utilize plant glucans.</title>
        <authorList>
            <consortium name="NISC Comparative Sequencing Program"/>
            <person name="Wegmann U."/>
            <person name="Louis P."/>
            <person name="Goesmann A."/>
            <person name="Henrissat B."/>
            <person name="Duncan S.H."/>
            <person name="Flint H.J."/>
        </authorList>
    </citation>
    <scope>NUCLEOTIDE SEQUENCE</scope>
    <source>
        <strain evidence="1">NBRC 107169</strain>
    </source>
</reference>
<dbReference type="InterPro" id="IPR009964">
    <property type="entry name" value="DUF1491"/>
</dbReference>
<dbReference type="RefSeq" id="WP_284364420.1">
    <property type="nucleotide sequence ID" value="NZ_BSNI01000002.1"/>
</dbReference>
<evidence type="ECO:0000313" key="2">
    <source>
        <dbReference type="Proteomes" id="UP001161405"/>
    </source>
</evidence>
<sequence length="111" mass="12390">MSRVRAELWVAALVRRLNDAGEFCVVSRRGDKDAGQIWIEVDHLDGTCSLFAPAPANPDATDRQFVARIKAKDPIAVRERIVQEAEFDPDFWVVSVETRKPDLGLTIVDLG</sequence>
<evidence type="ECO:0008006" key="3">
    <source>
        <dbReference type="Google" id="ProtNLM"/>
    </source>
</evidence>
<dbReference type="EMBL" id="BSNI01000002">
    <property type="protein sequence ID" value="GLQ17930.1"/>
    <property type="molecule type" value="Genomic_DNA"/>
</dbReference>
<protein>
    <recommendedName>
        <fullName evidence="3">DUF1491 family protein</fullName>
    </recommendedName>
</protein>
<evidence type="ECO:0000313" key="1">
    <source>
        <dbReference type="EMBL" id="GLQ17930.1"/>
    </source>
</evidence>
<comment type="caution">
    <text evidence="1">The sequence shown here is derived from an EMBL/GenBank/DDBJ whole genome shotgun (WGS) entry which is preliminary data.</text>
</comment>
<name>A0ABQ5UUA8_9HYPH</name>
<dbReference type="Pfam" id="PF07372">
    <property type="entry name" value="DUF1491"/>
    <property type="match status" value="1"/>
</dbReference>
<dbReference type="Gene3D" id="3.40.1530.20">
    <property type="entry name" value="Protein of unknown function (DUF1491)"/>
    <property type="match status" value="1"/>
</dbReference>
<dbReference type="Proteomes" id="UP001161405">
    <property type="component" value="Unassembled WGS sequence"/>
</dbReference>
<proteinExistence type="predicted"/>
<accession>A0ABQ5UUA8</accession>
<organism evidence="1 2">
    <name type="scientific">Maritalea porphyrae</name>
    <dbReference type="NCBI Taxonomy" id="880732"/>
    <lineage>
        <taxon>Bacteria</taxon>
        <taxon>Pseudomonadati</taxon>
        <taxon>Pseudomonadota</taxon>
        <taxon>Alphaproteobacteria</taxon>
        <taxon>Hyphomicrobiales</taxon>
        <taxon>Devosiaceae</taxon>
        <taxon>Maritalea</taxon>
    </lineage>
</organism>